<evidence type="ECO:0000256" key="5">
    <source>
        <dbReference type="ARBA" id="ARBA00022691"/>
    </source>
</evidence>
<evidence type="ECO:0000313" key="7">
    <source>
        <dbReference type="EMBL" id="MFC6884602.1"/>
    </source>
</evidence>
<evidence type="ECO:0000256" key="4">
    <source>
        <dbReference type="ARBA" id="ARBA00022679"/>
    </source>
</evidence>
<dbReference type="SUPFAM" id="SSF53335">
    <property type="entry name" value="S-adenosyl-L-methionine-dependent methyltransferases"/>
    <property type="match status" value="1"/>
</dbReference>
<dbReference type="Pfam" id="PF04072">
    <property type="entry name" value="LCM"/>
    <property type="match status" value="1"/>
</dbReference>
<comment type="function">
    <text evidence="1 6">Exhibits S-adenosyl-L-methionine-dependent methyltransferase activity.</text>
</comment>
<dbReference type="InterPro" id="IPR011610">
    <property type="entry name" value="SAM_mthyl_Trfase_ML2640-like"/>
</dbReference>
<evidence type="ECO:0000256" key="3">
    <source>
        <dbReference type="ARBA" id="ARBA00022603"/>
    </source>
</evidence>
<dbReference type="InterPro" id="IPR029063">
    <property type="entry name" value="SAM-dependent_MTases_sf"/>
</dbReference>
<dbReference type="Proteomes" id="UP001596380">
    <property type="component" value="Unassembled WGS sequence"/>
</dbReference>
<dbReference type="InterPro" id="IPR007213">
    <property type="entry name" value="Ppm1/Ppm2/Tcmp"/>
</dbReference>
<dbReference type="GO" id="GO:0008168">
    <property type="term" value="F:methyltransferase activity"/>
    <property type="evidence" value="ECO:0007669"/>
    <property type="project" value="UniProtKB-KW"/>
</dbReference>
<evidence type="ECO:0000256" key="6">
    <source>
        <dbReference type="RuleBase" id="RU362030"/>
    </source>
</evidence>
<dbReference type="EC" id="2.1.1.-" evidence="6"/>
<reference evidence="8" key="1">
    <citation type="journal article" date="2019" name="Int. J. Syst. Evol. Microbiol.">
        <title>The Global Catalogue of Microorganisms (GCM) 10K type strain sequencing project: providing services to taxonomists for standard genome sequencing and annotation.</title>
        <authorList>
            <consortium name="The Broad Institute Genomics Platform"/>
            <consortium name="The Broad Institute Genome Sequencing Center for Infectious Disease"/>
            <person name="Wu L."/>
            <person name="Ma J."/>
        </authorList>
    </citation>
    <scope>NUCLEOTIDE SEQUENCE [LARGE SCALE GENOMIC DNA]</scope>
    <source>
        <strain evidence="8">JCM 3369</strain>
    </source>
</reference>
<keyword evidence="8" id="KW-1185">Reference proteome</keyword>
<dbReference type="PANTHER" id="PTHR43619:SF2">
    <property type="entry name" value="S-ADENOSYL-L-METHIONINE-DEPENDENT METHYLTRANSFERASES SUPERFAMILY PROTEIN"/>
    <property type="match status" value="1"/>
</dbReference>
<keyword evidence="4" id="KW-0808">Transferase</keyword>
<comment type="similarity">
    <text evidence="2 6">Belongs to the UPF0677 family.</text>
</comment>
<name>A0ABW2CS81_9ACTN</name>
<comment type="caution">
    <text evidence="7">The sequence shown here is derived from an EMBL/GenBank/DDBJ whole genome shotgun (WGS) entry which is preliminary data.</text>
</comment>
<evidence type="ECO:0000313" key="8">
    <source>
        <dbReference type="Proteomes" id="UP001596380"/>
    </source>
</evidence>
<dbReference type="RefSeq" id="WP_241683079.1">
    <property type="nucleotide sequence ID" value="NZ_JBHSXS010000029.1"/>
</dbReference>
<evidence type="ECO:0000256" key="2">
    <source>
        <dbReference type="ARBA" id="ARBA00008138"/>
    </source>
</evidence>
<accession>A0ABW2CS81</accession>
<dbReference type="GO" id="GO:0032259">
    <property type="term" value="P:methylation"/>
    <property type="evidence" value="ECO:0007669"/>
    <property type="project" value="UniProtKB-KW"/>
</dbReference>
<organism evidence="7 8">
    <name type="scientific">Actinomadura yumaensis</name>
    <dbReference type="NCBI Taxonomy" id="111807"/>
    <lineage>
        <taxon>Bacteria</taxon>
        <taxon>Bacillati</taxon>
        <taxon>Actinomycetota</taxon>
        <taxon>Actinomycetes</taxon>
        <taxon>Streptosporangiales</taxon>
        <taxon>Thermomonosporaceae</taxon>
        <taxon>Actinomadura</taxon>
    </lineage>
</organism>
<evidence type="ECO:0000256" key="1">
    <source>
        <dbReference type="ARBA" id="ARBA00003907"/>
    </source>
</evidence>
<keyword evidence="5 6" id="KW-0949">S-adenosyl-L-methionine</keyword>
<protein>
    <recommendedName>
        <fullName evidence="6">S-adenosyl-L-methionine-dependent methyltransferase</fullName>
        <ecNumber evidence="6">2.1.1.-</ecNumber>
    </recommendedName>
</protein>
<dbReference type="EMBL" id="JBHSXS010000029">
    <property type="protein sequence ID" value="MFC6884602.1"/>
    <property type="molecule type" value="Genomic_DNA"/>
</dbReference>
<proteinExistence type="inferred from homology"/>
<gene>
    <name evidence="7" type="ORF">ACFQKB_32920</name>
</gene>
<dbReference type="NCBIfam" id="TIGR00027">
    <property type="entry name" value="mthyl_TIGR00027"/>
    <property type="match status" value="1"/>
</dbReference>
<dbReference type="Gene3D" id="3.40.50.150">
    <property type="entry name" value="Vaccinia Virus protein VP39"/>
    <property type="match status" value="1"/>
</dbReference>
<keyword evidence="3 6" id="KW-0489">Methyltransferase</keyword>
<sequence length="281" mass="29385">MMEVSQSALMASAARAAHLIVDDPPAVFSDTLASALLGERAKELIGYHRAHGTHPVLARARAAATARSRYTEDLLAEEAASGRIGQYVVLGAGLDSFAYRSGLAARVRTFEVDRAATQRWKRDALARAGVAVPGSVAFVAADLEAEPAAGLLGRLEEAGFDASRPALVSWLGVTMYLSREAIGRTLAVVGGLAPGTELVADYLLPPELRDGAGRAYASAVSAVTAEGGEPWTTFLDPGGMSALLAEHGLKTVEHVRENDVLGTRADSLAPAELSMLVRARA</sequence>
<dbReference type="PANTHER" id="PTHR43619">
    <property type="entry name" value="S-ADENOSYL-L-METHIONINE-DEPENDENT METHYLTRANSFERASE YKTD-RELATED"/>
    <property type="match status" value="1"/>
</dbReference>